<proteinExistence type="predicted"/>
<accession>A0A1F7IF10</accession>
<name>A0A1F7IF10_9BACT</name>
<reference evidence="1 2" key="1">
    <citation type="journal article" date="2016" name="Nat. Commun.">
        <title>Thousands of microbial genomes shed light on interconnected biogeochemical processes in an aquifer system.</title>
        <authorList>
            <person name="Anantharaman K."/>
            <person name="Brown C.T."/>
            <person name="Hug L.A."/>
            <person name="Sharon I."/>
            <person name="Castelle C.J."/>
            <person name="Probst A.J."/>
            <person name="Thomas B.C."/>
            <person name="Singh A."/>
            <person name="Wilkins M.J."/>
            <person name="Karaoz U."/>
            <person name="Brodie E.L."/>
            <person name="Williams K.H."/>
            <person name="Hubbard S.S."/>
            <person name="Banfield J.F."/>
        </authorList>
    </citation>
    <scope>NUCLEOTIDE SEQUENCE [LARGE SCALE GENOMIC DNA]</scope>
</reference>
<evidence type="ECO:0000313" key="2">
    <source>
        <dbReference type="Proteomes" id="UP000179270"/>
    </source>
</evidence>
<gene>
    <name evidence="1" type="ORF">A3A74_04595</name>
</gene>
<dbReference type="Proteomes" id="UP000179270">
    <property type="component" value="Unassembled WGS sequence"/>
</dbReference>
<dbReference type="EMBL" id="MGAF01000014">
    <property type="protein sequence ID" value="OGK41948.1"/>
    <property type="molecule type" value="Genomic_DNA"/>
</dbReference>
<comment type="caution">
    <text evidence="1">The sequence shown here is derived from an EMBL/GenBank/DDBJ whole genome shotgun (WGS) entry which is preliminary data.</text>
</comment>
<evidence type="ECO:0000313" key="1">
    <source>
        <dbReference type="EMBL" id="OGK41948.1"/>
    </source>
</evidence>
<sequence>MKSINVAASAECISCSNQFTGKVNLYKAESNFPEGGSVFFIERSNAGILELCIYHHSGNRNDLKITTDILEELMKKIPPEKEHFLVSKGLFMSHQIFRSEEFGFFTVSTEMKELYISPSEAIRSLFIGENEHRSRFFRS</sequence>
<dbReference type="STRING" id="1802055.A3A74_04595"/>
<protein>
    <submittedName>
        <fullName evidence="1">Uncharacterized protein</fullName>
    </submittedName>
</protein>
<organism evidence="1 2">
    <name type="scientific">Candidatus Roizmanbacteria bacterium RIFCSPLOWO2_01_FULL_35_13</name>
    <dbReference type="NCBI Taxonomy" id="1802055"/>
    <lineage>
        <taxon>Bacteria</taxon>
        <taxon>Candidatus Roizmaniibacteriota</taxon>
    </lineage>
</organism>
<dbReference type="AlphaFoldDB" id="A0A1F7IF10"/>